<sequence length="129" mass="13765">MRLERDSWEDGRAGHLADAAPTVADLEAAVRALDQRRHTEVVVTGHDGQWLAIAGGAGSYTVHLGADEHDDAIVVRAADALPGEVPLVVAGRVRRVPRREVVDLDTALRALRAFAADGHPDAGLHWESG</sequence>
<evidence type="ECO:0000313" key="1">
    <source>
        <dbReference type="EMBL" id="GIF58207.1"/>
    </source>
</evidence>
<dbReference type="InterPro" id="IPR025680">
    <property type="entry name" value="DddI"/>
</dbReference>
<proteinExistence type="predicted"/>
<reference evidence="1 2" key="1">
    <citation type="submission" date="2021-01" db="EMBL/GenBank/DDBJ databases">
        <title>Whole genome shotgun sequence of Asanoa iriomotensis NBRC 100142.</title>
        <authorList>
            <person name="Komaki H."/>
            <person name="Tamura T."/>
        </authorList>
    </citation>
    <scope>NUCLEOTIDE SEQUENCE [LARGE SCALE GENOMIC DNA]</scope>
    <source>
        <strain evidence="1 2">NBRC 100142</strain>
    </source>
</reference>
<gene>
    <name evidence="1" type="ORF">Air01nite_43020</name>
</gene>
<organism evidence="1 2">
    <name type="scientific">Asanoa iriomotensis</name>
    <dbReference type="NCBI Taxonomy" id="234613"/>
    <lineage>
        <taxon>Bacteria</taxon>
        <taxon>Bacillati</taxon>
        <taxon>Actinomycetota</taxon>
        <taxon>Actinomycetes</taxon>
        <taxon>Micromonosporales</taxon>
        <taxon>Micromonosporaceae</taxon>
        <taxon>Asanoa</taxon>
    </lineage>
</organism>
<accession>A0ABQ4C600</accession>
<name>A0ABQ4C600_9ACTN</name>
<protein>
    <recommendedName>
        <fullName evidence="3">Immunity protein Imm1</fullName>
    </recommendedName>
</protein>
<evidence type="ECO:0008006" key="3">
    <source>
        <dbReference type="Google" id="ProtNLM"/>
    </source>
</evidence>
<dbReference type="EMBL" id="BONC01000030">
    <property type="protein sequence ID" value="GIF58207.1"/>
    <property type="molecule type" value="Genomic_DNA"/>
</dbReference>
<dbReference type="Proteomes" id="UP000624325">
    <property type="component" value="Unassembled WGS sequence"/>
</dbReference>
<dbReference type="Pfam" id="PF14430">
    <property type="entry name" value="Imm1"/>
    <property type="match status" value="1"/>
</dbReference>
<keyword evidence="2" id="KW-1185">Reference proteome</keyword>
<evidence type="ECO:0000313" key="2">
    <source>
        <dbReference type="Proteomes" id="UP000624325"/>
    </source>
</evidence>
<comment type="caution">
    <text evidence="1">The sequence shown here is derived from an EMBL/GenBank/DDBJ whole genome shotgun (WGS) entry which is preliminary data.</text>
</comment>